<dbReference type="InterPro" id="IPR006521">
    <property type="entry name" value="Tail_protein_I"/>
</dbReference>
<accession>A0A411WM87</accession>
<dbReference type="AlphaFoldDB" id="A0A411WM87"/>
<organism evidence="1 2">
    <name type="scientific">Limnobaculum zhutongyuii</name>
    <dbReference type="NCBI Taxonomy" id="2498113"/>
    <lineage>
        <taxon>Bacteria</taxon>
        <taxon>Pseudomonadati</taxon>
        <taxon>Pseudomonadota</taxon>
        <taxon>Gammaproteobacteria</taxon>
        <taxon>Enterobacterales</taxon>
        <taxon>Budviciaceae</taxon>
        <taxon>Limnobaculum</taxon>
    </lineage>
</organism>
<name>A0A411WM87_9GAMM</name>
<dbReference type="EMBL" id="CP034752">
    <property type="protein sequence ID" value="QBH97343.1"/>
    <property type="molecule type" value="Genomic_DNA"/>
</dbReference>
<evidence type="ECO:0000313" key="2">
    <source>
        <dbReference type="Proteomes" id="UP000293154"/>
    </source>
</evidence>
<proteinExistence type="predicted"/>
<gene>
    <name evidence="1" type="ORF">EKN56_13610</name>
</gene>
<dbReference type="RefSeq" id="WP_130592276.1">
    <property type="nucleotide sequence ID" value="NZ_CP034752.1"/>
</dbReference>
<protein>
    <submittedName>
        <fullName evidence="1">Phage tail protein I</fullName>
    </submittedName>
</protein>
<sequence length="202" mass="22569">MSRALLPRNASALENAVAVASSPISEVPVPLRQLWDPETCPLELLPYLAWAFSVDRWSGDWPEKTKRDVIKKAYFIHRHKGTISALRRVVEPLGFLINVIEWWEIGETPGTFRLEVGVLNSGIDNEMYEELDRLIADAKPCSRHLTGLVISLNISGPLYVGAANYLGDELTVYPYTSEVLTVSGEEFYSGAVHVIDTMRVNP</sequence>
<dbReference type="Proteomes" id="UP000293154">
    <property type="component" value="Chromosome"/>
</dbReference>
<dbReference type="KEGG" id="prag:EKN56_13610"/>
<reference evidence="1 2" key="1">
    <citation type="submission" date="2019-03" db="EMBL/GenBank/DDBJ databases">
        <title>Pragia sp. nov. isolated from the gut tract of Carduelis flavirostris.</title>
        <authorList>
            <person name="Ge Y."/>
        </authorList>
    </citation>
    <scope>NUCLEOTIDE SEQUENCE [LARGE SCALE GENOMIC DNA]</scope>
    <source>
        <strain evidence="1 2">CF-458</strain>
    </source>
</reference>
<dbReference type="Pfam" id="PF09684">
    <property type="entry name" value="Tail_P2_I"/>
    <property type="match status" value="1"/>
</dbReference>
<keyword evidence="2" id="KW-1185">Reference proteome</keyword>
<evidence type="ECO:0000313" key="1">
    <source>
        <dbReference type="EMBL" id="QBH97343.1"/>
    </source>
</evidence>
<dbReference type="NCBIfam" id="TIGR01634">
    <property type="entry name" value="tail_P2_I"/>
    <property type="match status" value="1"/>
</dbReference>
<dbReference type="OrthoDB" id="90759at2"/>